<organism evidence="2 3">
    <name type="scientific">Clostridium chromiireducens</name>
    <dbReference type="NCBI Taxonomy" id="225345"/>
    <lineage>
        <taxon>Bacteria</taxon>
        <taxon>Bacillati</taxon>
        <taxon>Bacillota</taxon>
        <taxon>Clostridia</taxon>
        <taxon>Eubacteriales</taxon>
        <taxon>Clostridiaceae</taxon>
        <taxon>Clostridium</taxon>
    </lineage>
</organism>
<dbReference type="SUPFAM" id="SSF52540">
    <property type="entry name" value="P-loop containing nucleoside triphosphate hydrolases"/>
    <property type="match status" value="1"/>
</dbReference>
<evidence type="ECO:0000313" key="3">
    <source>
        <dbReference type="Proteomes" id="UP000265930"/>
    </source>
</evidence>
<accession>A0A399ISH2</accession>
<dbReference type="InterPro" id="IPR008533">
    <property type="entry name" value="DUF815"/>
</dbReference>
<dbReference type="InterPro" id="IPR003593">
    <property type="entry name" value="AAA+_ATPase"/>
</dbReference>
<reference evidence="2 3" key="1">
    <citation type="submission" date="2018-08" db="EMBL/GenBank/DDBJ databases">
        <title>Genome of Clostridium chromiireducens C1, DSM12136.</title>
        <authorList>
            <person name="Xing M."/>
            <person name="Wei Y."/>
            <person name="Ang E.L."/>
            <person name="Zhao H."/>
            <person name="Zhang Y."/>
        </authorList>
    </citation>
    <scope>NUCLEOTIDE SEQUENCE [LARGE SCALE GENOMIC DNA]</scope>
    <source>
        <strain evidence="2 3">C1</strain>
    </source>
</reference>
<dbReference type="GO" id="GO:0005524">
    <property type="term" value="F:ATP binding"/>
    <property type="evidence" value="ECO:0007669"/>
    <property type="project" value="UniProtKB-KW"/>
</dbReference>
<keyword evidence="2" id="KW-0547">Nucleotide-binding</keyword>
<dbReference type="RefSeq" id="WP_119366752.1">
    <property type="nucleotide sequence ID" value="NZ_QXDJ01000003.1"/>
</dbReference>
<dbReference type="PANTHER" id="PTHR42935">
    <property type="entry name" value="SLR0930 PROTEIN"/>
    <property type="match status" value="1"/>
</dbReference>
<dbReference type="EMBL" id="QXDJ01000003">
    <property type="protein sequence ID" value="RII33896.1"/>
    <property type="molecule type" value="Genomic_DNA"/>
</dbReference>
<protein>
    <submittedName>
        <fullName evidence="2">ATP-binding protein</fullName>
    </submittedName>
</protein>
<sequence>MYAEYEQIKKANVMINSLCIFTNIKESSVLKKYSSLLKYLNKKEVSIEKSINHYNNFVYELLNTSNSISFKKYIIDMIFLDNNAFTNMIDNKDLNNKKVLEQVKYELKVLQYLSSISSKDIKEYIISKSKAKNFETDIINSLIDIELECDVDDNLIKAIEKLKSSLIVMDNWADALEDIIEFYNGYGTGIFGEYRALVWEHEDDKTYLRGVDSPDPVRLKDLAGYEEQKEVIISNTKQFLSGYPANNILLYGSRGTGKSSTVKAIINEYYDDGLRLIEVDKDKLVDFTKIIKVLRNKNLKFIIFVDDLVFEEGESSYSALKTILEGGVENRSSNILIYATTNRKHLVKETFSERAGDEVHAHDAIEEKLSLADRFGMTVSFYSPDQKEYLSIVDNIVEARGLDVDKDYLHAEALKWVRWYNARSPRTATQFINWLQGELKK</sequence>
<dbReference type="Gene3D" id="3.40.50.300">
    <property type="entry name" value="P-loop containing nucleotide triphosphate hydrolases"/>
    <property type="match status" value="1"/>
</dbReference>
<evidence type="ECO:0000259" key="1">
    <source>
        <dbReference type="SMART" id="SM00382"/>
    </source>
</evidence>
<dbReference type="Proteomes" id="UP000265930">
    <property type="component" value="Unassembled WGS sequence"/>
</dbReference>
<name>A0A399ISH2_9CLOT</name>
<dbReference type="PANTHER" id="PTHR42935:SF1">
    <property type="entry name" value="SLR0930 PROTEIN"/>
    <property type="match status" value="1"/>
</dbReference>
<proteinExistence type="predicted"/>
<dbReference type="SMART" id="SM00382">
    <property type="entry name" value="AAA"/>
    <property type="match status" value="1"/>
</dbReference>
<dbReference type="InterPro" id="IPR027417">
    <property type="entry name" value="P-loop_NTPase"/>
</dbReference>
<gene>
    <name evidence="2" type="ORF">D2A34_11955</name>
</gene>
<feature type="domain" description="AAA+ ATPase" evidence="1">
    <location>
        <begin position="244"/>
        <end position="366"/>
    </location>
</feature>
<comment type="caution">
    <text evidence="2">The sequence shown here is derived from an EMBL/GenBank/DDBJ whole genome shotgun (WGS) entry which is preliminary data.</text>
</comment>
<dbReference type="Pfam" id="PF05673">
    <property type="entry name" value="DUF815"/>
    <property type="match status" value="1"/>
</dbReference>
<keyword evidence="2" id="KW-0067">ATP-binding</keyword>
<dbReference type="AlphaFoldDB" id="A0A399ISH2"/>
<evidence type="ECO:0000313" key="2">
    <source>
        <dbReference type="EMBL" id="RII33896.1"/>
    </source>
</evidence>
<dbReference type="CDD" id="cd00009">
    <property type="entry name" value="AAA"/>
    <property type="match status" value="1"/>
</dbReference>